<dbReference type="Proteomes" id="UP000225889">
    <property type="component" value="Unassembled WGS sequence"/>
</dbReference>
<dbReference type="RefSeq" id="WP_099391156.1">
    <property type="nucleotide sequence ID" value="NZ_PDYF01000006.1"/>
</dbReference>
<reference evidence="1 2" key="1">
    <citation type="submission" date="2017-10" db="EMBL/GenBank/DDBJ databases">
        <title>Resolving the taxonomy of Roseburia spp., Eubacterium rectale and Agathobacter spp. through phylogenomic analysis.</title>
        <authorList>
            <person name="Sheridan P.O."/>
            <person name="Walker A.W."/>
            <person name="Duncan S.H."/>
            <person name="Scott K.P."/>
            <person name="Toole P.W.O."/>
            <person name="Luis P."/>
            <person name="Flint H.J."/>
        </authorList>
    </citation>
    <scope>NUCLEOTIDE SEQUENCE [LARGE SCALE GENOMIC DNA]</scope>
    <source>
        <strain evidence="1 2">JK626</strain>
    </source>
</reference>
<comment type="caution">
    <text evidence="1">The sequence shown here is derived from an EMBL/GenBank/DDBJ whole genome shotgun (WGS) entry which is preliminary data.</text>
</comment>
<sequence>MKKIRREIVKCITCETRNAFLYLDDFAYGERLVLYSYGKKYAYINMLEDEAYTEFVDLTKNVIESEKLVNTDLYNIVDSIFNRACDEIDGTQVIFNGKRKCDLCGEHSFEKVLAEPESIIEVDLPEITHEKWMKYSNEEKEAKIRELIKKY</sequence>
<accession>A0A2G3DYR1</accession>
<reference evidence="1 2" key="2">
    <citation type="submission" date="2017-10" db="EMBL/GenBank/DDBJ databases">
        <authorList>
            <person name="Banno H."/>
            <person name="Chua N.-H."/>
        </authorList>
    </citation>
    <scope>NUCLEOTIDE SEQUENCE [LARGE SCALE GENOMIC DNA]</scope>
    <source>
        <strain evidence="1 2">JK626</strain>
    </source>
</reference>
<evidence type="ECO:0000313" key="1">
    <source>
        <dbReference type="EMBL" id="PHU36187.1"/>
    </source>
</evidence>
<dbReference type="AlphaFoldDB" id="A0A2G3DYR1"/>
<dbReference type="EMBL" id="PDYF01000006">
    <property type="protein sequence ID" value="PHU36187.1"/>
    <property type="molecule type" value="Genomic_DNA"/>
</dbReference>
<protein>
    <submittedName>
        <fullName evidence="1">Uncharacterized protein</fullName>
    </submittedName>
</protein>
<organism evidence="1 2">
    <name type="scientific">Pseudobutyrivibrio ruminis</name>
    <dbReference type="NCBI Taxonomy" id="46206"/>
    <lineage>
        <taxon>Bacteria</taxon>
        <taxon>Bacillati</taxon>
        <taxon>Bacillota</taxon>
        <taxon>Clostridia</taxon>
        <taxon>Lachnospirales</taxon>
        <taxon>Lachnospiraceae</taxon>
        <taxon>Pseudobutyrivibrio</taxon>
    </lineage>
</organism>
<name>A0A2G3DYR1_9FIRM</name>
<evidence type="ECO:0000313" key="2">
    <source>
        <dbReference type="Proteomes" id="UP000225889"/>
    </source>
</evidence>
<gene>
    <name evidence="1" type="ORF">CSX01_01375</name>
</gene>
<proteinExistence type="predicted"/>